<feature type="transmembrane region" description="Helical" evidence="8">
    <location>
        <begin position="157"/>
        <end position="176"/>
    </location>
</feature>
<dbReference type="InterPro" id="IPR029020">
    <property type="entry name" value="Ammonium/urea_transptr"/>
</dbReference>
<sequence>MSGSYDQDSLILNFMGWLGSKLPSYWLACIPLSALIVVVWNTASQAQGLDGPESLEEVKVILDTIFLLVCSILVIFMNAGFGMLETGFCRQKNAVNILAKNLIVFAVATIVYWAIGYGFMYGDGNGFIGTQGFFFNGDGTPYGDDNYPAAVPAAINFLFQVAFAATAATIVSGAVAERIKFDAFLIFSVLLVGISYPITGHWTWNGGWLAEMGFSDFAGSTIVHSVGGWAALMGAAILGPRQGKYSSDGRVNAIPGHNMSIATLGCLILWIGWFGFNPGSELAATANVPYIALTTNLAAAAGGVTATATSWIKDGKPDLSMIINGILAGLVGITAGCATVGYFSAVIIGAIAGILVVFSVAFFDQVLKIDDPVGATSVHLACGIWGTLAVGIFGTGEESIVTQLIGILTIGGFTVVASTIFWYALKATVGIRVHAEDEIKGLDISEHGMEAYSGFVKEADILSGGFTSSMTGEVSSTTEG</sequence>
<evidence type="ECO:0000256" key="4">
    <source>
        <dbReference type="ARBA" id="ARBA00022692"/>
    </source>
</evidence>
<protein>
    <recommendedName>
        <fullName evidence="8">Ammonium transporter</fullName>
    </recommendedName>
</protein>
<dbReference type="InterPro" id="IPR018047">
    <property type="entry name" value="Ammonium_transpt_CS"/>
</dbReference>
<reference evidence="10 11" key="1">
    <citation type="submission" date="2020-10" db="EMBL/GenBank/DDBJ databases">
        <authorList>
            <person name="Castelo-Branco R."/>
            <person name="Eusebio N."/>
            <person name="Adriana R."/>
            <person name="Vieira A."/>
            <person name="Brugerolle De Fraissinette N."/>
            <person name="Rezende De Castro R."/>
            <person name="Schneider M.P."/>
            <person name="Vasconcelos V."/>
            <person name="Leao P.N."/>
        </authorList>
    </citation>
    <scope>NUCLEOTIDE SEQUENCE [LARGE SCALE GENOMIC DNA]</scope>
    <source>
        <strain evidence="10 11">LEGE 03274</strain>
    </source>
</reference>
<keyword evidence="11" id="KW-1185">Reference proteome</keyword>
<dbReference type="NCBIfam" id="TIGR00836">
    <property type="entry name" value="amt"/>
    <property type="match status" value="1"/>
</dbReference>
<feature type="transmembrane region" description="Helical" evidence="8">
    <location>
        <begin position="288"/>
        <end position="312"/>
    </location>
</feature>
<dbReference type="PANTHER" id="PTHR11730:SF89">
    <property type="entry name" value="AMMONIUM TRANSPORTER SLL0108-RELATED"/>
    <property type="match status" value="1"/>
</dbReference>
<evidence type="ECO:0000256" key="2">
    <source>
        <dbReference type="ARBA" id="ARBA00005887"/>
    </source>
</evidence>
<keyword evidence="4 8" id="KW-0812">Transmembrane</keyword>
<dbReference type="PRINTS" id="PR00342">
    <property type="entry name" value="RHESUSRHD"/>
</dbReference>
<dbReference type="InterPro" id="IPR001905">
    <property type="entry name" value="Ammonium_transpt"/>
</dbReference>
<evidence type="ECO:0000313" key="10">
    <source>
        <dbReference type="EMBL" id="MBE9222228.1"/>
    </source>
</evidence>
<dbReference type="Gene3D" id="1.10.3430.10">
    <property type="entry name" value="Ammonium transporter AmtB like domains"/>
    <property type="match status" value="1"/>
</dbReference>
<dbReference type="PANTHER" id="PTHR11730">
    <property type="entry name" value="AMMONIUM TRANSPORTER"/>
    <property type="match status" value="1"/>
</dbReference>
<name>A0ABR9V2V0_9CHRO</name>
<proteinExistence type="inferred from homology"/>
<evidence type="ECO:0000256" key="5">
    <source>
        <dbReference type="ARBA" id="ARBA00022989"/>
    </source>
</evidence>
<feature type="transmembrane region" description="Helical" evidence="8">
    <location>
        <begin position="319"/>
        <end position="336"/>
    </location>
</feature>
<keyword evidence="6 8" id="KW-0472">Membrane</keyword>
<comment type="similarity">
    <text evidence="2 8">Belongs to the ammonia transporter channel (TC 1.A.11.2) family.</text>
</comment>
<dbReference type="InterPro" id="IPR024041">
    <property type="entry name" value="NH4_transpt_AmtB-like_dom"/>
</dbReference>
<keyword evidence="3 8" id="KW-0813">Transport</keyword>
<dbReference type="SUPFAM" id="SSF111352">
    <property type="entry name" value="Ammonium transporter"/>
    <property type="match status" value="1"/>
</dbReference>
<dbReference type="RefSeq" id="WP_193800412.1">
    <property type="nucleotide sequence ID" value="NZ_JADEWC010000009.1"/>
</dbReference>
<feature type="transmembrane region" description="Helical" evidence="8">
    <location>
        <begin position="60"/>
        <end position="81"/>
    </location>
</feature>
<evidence type="ECO:0000259" key="9">
    <source>
        <dbReference type="Pfam" id="PF00909"/>
    </source>
</evidence>
<evidence type="ECO:0000256" key="6">
    <source>
        <dbReference type="ARBA" id="ARBA00023136"/>
    </source>
</evidence>
<evidence type="ECO:0000313" key="11">
    <source>
        <dbReference type="Proteomes" id="UP000654604"/>
    </source>
</evidence>
<comment type="subcellular location">
    <subcellularLocation>
        <location evidence="8">Cell membrane</location>
        <topology evidence="8">Multi-pass membrane protein</topology>
    </subcellularLocation>
    <subcellularLocation>
        <location evidence="1">Membrane</location>
        <topology evidence="1">Multi-pass membrane protein</topology>
    </subcellularLocation>
</comment>
<evidence type="ECO:0000256" key="3">
    <source>
        <dbReference type="ARBA" id="ARBA00022448"/>
    </source>
</evidence>
<feature type="transmembrane region" description="Helical" evidence="8">
    <location>
        <begin position="22"/>
        <end position="40"/>
    </location>
</feature>
<feature type="transmembrane region" description="Helical" evidence="8">
    <location>
        <begin position="342"/>
        <end position="363"/>
    </location>
</feature>
<keyword evidence="7 8" id="KW-0924">Ammonia transport</keyword>
<comment type="caution">
    <text evidence="10">The sequence shown here is derived from an EMBL/GenBank/DDBJ whole genome shotgun (WGS) entry which is preliminary data.</text>
</comment>
<feature type="domain" description="Ammonium transporter AmtB-like" evidence="9">
    <location>
        <begin position="66"/>
        <end position="452"/>
    </location>
</feature>
<organism evidence="10 11">
    <name type="scientific">Cyanobacterium stanieri LEGE 03274</name>
    <dbReference type="NCBI Taxonomy" id="1828756"/>
    <lineage>
        <taxon>Bacteria</taxon>
        <taxon>Bacillati</taxon>
        <taxon>Cyanobacteriota</taxon>
        <taxon>Cyanophyceae</taxon>
        <taxon>Oscillatoriophycideae</taxon>
        <taxon>Chroococcales</taxon>
        <taxon>Geminocystaceae</taxon>
        <taxon>Cyanobacterium</taxon>
    </lineage>
</organism>
<dbReference type="EMBL" id="JADEWC010000009">
    <property type="protein sequence ID" value="MBE9222228.1"/>
    <property type="molecule type" value="Genomic_DNA"/>
</dbReference>
<feature type="transmembrane region" description="Helical" evidence="8">
    <location>
        <begin position="259"/>
        <end position="276"/>
    </location>
</feature>
<evidence type="ECO:0000256" key="7">
    <source>
        <dbReference type="ARBA" id="ARBA00023177"/>
    </source>
</evidence>
<dbReference type="InterPro" id="IPR002229">
    <property type="entry name" value="RhesusRHD"/>
</dbReference>
<accession>A0ABR9V2V0</accession>
<dbReference type="Pfam" id="PF00909">
    <property type="entry name" value="Ammonium_transp"/>
    <property type="match status" value="1"/>
</dbReference>
<feature type="transmembrane region" description="Helical" evidence="8">
    <location>
        <begin position="102"/>
        <end position="120"/>
    </location>
</feature>
<feature type="transmembrane region" description="Helical" evidence="8">
    <location>
        <begin position="375"/>
        <end position="394"/>
    </location>
</feature>
<evidence type="ECO:0000256" key="8">
    <source>
        <dbReference type="RuleBase" id="RU362002"/>
    </source>
</evidence>
<dbReference type="Proteomes" id="UP000654604">
    <property type="component" value="Unassembled WGS sequence"/>
</dbReference>
<feature type="transmembrane region" description="Helical" evidence="8">
    <location>
        <begin position="400"/>
        <end position="425"/>
    </location>
</feature>
<dbReference type="PROSITE" id="PS01219">
    <property type="entry name" value="AMMONIUM_TRANSP"/>
    <property type="match status" value="1"/>
</dbReference>
<gene>
    <name evidence="10" type="primary">amt</name>
    <name evidence="10" type="ORF">IQ215_05910</name>
</gene>
<feature type="transmembrane region" description="Helical" evidence="8">
    <location>
        <begin position="217"/>
        <end position="238"/>
    </location>
</feature>
<keyword evidence="5 8" id="KW-1133">Transmembrane helix</keyword>
<feature type="transmembrane region" description="Helical" evidence="8">
    <location>
        <begin position="183"/>
        <end position="205"/>
    </location>
</feature>
<evidence type="ECO:0000256" key="1">
    <source>
        <dbReference type="ARBA" id="ARBA00004141"/>
    </source>
</evidence>